<accession>A0A371DGR6</accession>
<dbReference type="OrthoDB" id="2755197at2759"/>
<proteinExistence type="predicted"/>
<feature type="domain" description="F-box" evidence="2">
    <location>
        <begin position="4"/>
        <end position="40"/>
    </location>
</feature>
<organism evidence="3 4">
    <name type="scientific">Lentinus brumalis</name>
    <dbReference type="NCBI Taxonomy" id="2498619"/>
    <lineage>
        <taxon>Eukaryota</taxon>
        <taxon>Fungi</taxon>
        <taxon>Dikarya</taxon>
        <taxon>Basidiomycota</taxon>
        <taxon>Agaricomycotina</taxon>
        <taxon>Agaricomycetes</taxon>
        <taxon>Polyporales</taxon>
        <taxon>Polyporaceae</taxon>
        <taxon>Lentinus</taxon>
    </lineage>
</organism>
<evidence type="ECO:0000313" key="4">
    <source>
        <dbReference type="Proteomes" id="UP000256964"/>
    </source>
</evidence>
<dbReference type="InterPro" id="IPR001810">
    <property type="entry name" value="F-box_dom"/>
</dbReference>
<name>A0A371DGR6_9APHY</name>
<feature type="compositionally biased region" description="Polar residues" evidence="1">
    <location>
        <begin position="339"/>
        <end position="364"/>
    </location>
</feature>
<sequence length="409" mass="45805">MATIQDLPLELIQLILVNFRRKRDYTLRACSLLSKSWRAATLPRLFATLRPTRKCGESSPAHIATFLDSHLDISACVKHLWLRDWYRVDADILRSLLSRLPAVERLSLELTIFGPPLPGHRPPADGHLAPPYRLRVMIVNFSELHGDASHLIDILALCEVETFKVMFLRDAMDNPRFLAKLASSPLCVRIQDLILGAQKRVAERCPTGLLRLLRASMVLGYLRSMEFTCDSWDTLSPAGALLRDVGQNITTFKLKLLGRAMFEKMLRPTAGVPSSCQHAPDSRCSSSMRHTGTCSLRCTISPSSPHTPTSCSASLPLSALSGCGSPGTSSQLYRMRRAPQTSRRSNAQFQKTRGAASRSSRPSCWNSTWYTQPSALLLRRGLCRVYTIWDYFALFLRCHEQLCGRSMSI</sequence>
<reference evidence="3 4" key="1">
    <citation type="journal article" date="2018" name="Biotechnol. Biofuels">
        <title>Integrative visual omics of the white-rot fungus Polyporus brumalis exposes the biotechnological potential of its oxidative enzymes for delignifying raw plant biomass.</title>
        <authorList>
            <person name="Miyauchi S."/>
            <person name="Rancon A."/>
            <person name="Drula E."/>
            <person name="Hage H."/>
            <person name="Chaduli D."/>
            <person name="Favel A."/>
            <person name="Grisel S."/>
            <person name="Henrissat B."/>
            <person name="Herpoel-Gimbert I."/>
            <person name="Ruiz-Duenas F.J."/>
            <person name="Chevret D."/>
            <person name="Hainaut M."/>
            <person name="Lin J."/>
            <person name="Wang M."/>
            <person name="Pangilinan J."/>
            <person name="Lipzen A."/>
            <person name="Lesage-Meessen L."/>
            <person name="Navarro D."/>
            <person name="Riley R."/>
            <person name="Grigoriev I.V."/>
            <person name="Zhou S."/>
            <person name="Raouche S."/>
            <person name="Rosso M.N."/>
        </authorList>
    </citation>
    <scope>NUCLEOTIDE SEQUENCE [LARGE SCALE GENOMIC DNA]</scope>
    <source>
        <strain evidence="3 4">BRFM 1820</strain>
    </source>
</reference>
<protein>
    <recommendedName>
        <fullName evidence="2">F-box domain-containing protein</fullName>
    </recommendedName>
</protein>
<dbReference type="Pfam" id="PF00646">
    <property type="entry name" value="F-box"/>
    <property type="match status" value="1"/>
</dbReference>
<evidence type="ECO:0000313" key="3">
    <source>
        <dbReference type="EMBL" id="RDX51741.1"/>
    </source>
</evidence>
<gene>
    <name evidence="3" type="ORF">OH76DRAFT_267178</name>
</gene>
<evidence type="ECO:0000256" key="1">
    <source>
        <dbReference type="SAM" id="MobiDB-lite"/>
    </source>
</evidence>
<dbReference type="AlphaFoldDB" id="A0A371DGR6"/>
<keyword evidence="4" id="KW-1185">Reference proteome</keyword>
<feature type="region of interest" description="Disordered" evidence="1">
    <location>
        <begin position="327"/>
        <end position="364"/>
    </location>
</feature>
<evidence type="ECO:0000259" key="2">
    <source>
        <dbReference type="Pfam" id="PF00646"/>
    </source>
</evidence>
<dbReference type="EMBL" id="KZ857393">
    <property type="protein sequence ID" value="RDX51741.1"/>
    <property type="molecule type" value="Genomic_DNA"/>
</dbReference>
<dbReference type="Proteomes" id="UP000256964">
    <property type="component" value="Unassembled WGS sequence"/>
</dbReference>